<dbReference type="InterPro" id="IPR029020">
    <property type="entry name" value="Ammonium/urea_transptr"/>
</dbReference>
<dbReference type="SUPFAM" id="SSF111352">
    <property type="entry name" value="Ammonium transporter"/>
    <property type="match status" value="1"/>
</dbReference>
<dbReference type="GO" id="GO:0097272">
    <property type="term" value="P:ammonium homeostasis"/>
    <property type="evidence" value="ECO:0007669"/>
    <property type="project" value="TreeGrafter"/>
</dbReference>
<dbReference type="Gene3D" id="1.10.3430.10">
    <property type="entry name" value="Ammonium transporter AmtB like domains"/>
    <property type="match status" value="1"/>
</dbReference>
<feature type="domain" description="Ammonium transporter AmtB-like" evidence="10">
    <location>
        <begin position="42"/>
        <end position="485"/>
    </location>
</feature>
<feature type="transmembrane region" description="Helical" evidence="8">
    <location>
        <begin position="433"/>
        <end position="458"/>
    </location>
</feature>
<evidence type="ECO:0000256" key="7">
    <source>
        <dbReference type="ARBA" id="ARBA00023177"/>
    </source>
</evidence>
<evidence type="ECO:0000313" key="11">
    <source>
        <dbReference type="EMBL" id="RMZ53119.1"/>
    </source>
</evidence>
<feature type="transmembrane region" description="Helical" evidence="8">
    <location>
        <begin position="347"/>
        <end position="371"/>
    </location>
</feature>
<keyword evidence="7 8" id="KW-0924">Ammonia transport</keyword>
<feature type="region of interest" description="Disordered" evidence="9">
    <location>
        <begin position="486"/>
        <end position="513"/>
    </location>
</feature>
<proteinExistence type="inferred from homology"/>
<evidence type="ECO:0000259" key="10">
    <source>
        <dbReference type="Pfam" id="PF00909"/>
    </source>
</evidence>
<comment type="subcellular location">
    <subcellularLocation>
        <location evidence="8">Cell membrane</location>
        <topology evidence="8">Multi-pass membrane protein</topology>
    </subcellularLocation>
    <subcellularLocation>
        <location evidence="1">Membrane</location>
        <topology evidence="1">Multi-pass membrane protein</topology>
    </subcellularLocation>
</comment>
<evidence type="ECO:0000313" key="12">
    <source>
        <dbReference type="Proteomes" id="UP000279271"/>
    </source>
</evidence>
<feature type="transmembrane region" description="Helical" evidence="8">
    <location>
        <begin position="291"/>
        <end position="314"/>
    </location>
</feature>
<comment type="similarity">
    <text evidence="2 8">Belongs to the ammonia transporter channel (TC 1.A.11.2) family.</text>
</comment>
<feature type="transmembrane region" description="Helical" evidence="8">
    <location>
        <begin position="161"/>
        <end position="182"/>
    </location>
</feature>
<evidence type="ECO:0000256" key="9">
    <source>
        <dbReference type="SAM" id="MobiDB-lite"/>
    </source>
</evidence>
<dbReference type="AlphaFoldDB" id="A0A3M7KTE2"/>
<dbReference type="NCBIfam" id="TIGR00836">
    <property type="entry name" value="amt"/>
    <property type="match status" value="1"/>
</dbReference>
<evidence type="ECO:0000256" key="1">
    <source>
        <dbReference type="ARBA" id="ARBA00004141"/>
    </source>
</evidence>
<dbReference type="PANTHER" id="PTHR11730:SF6">
    <property type="entry name" value="AMMONIUM TRANSPORTER"/>
    <property type="match status" value="1"/>
</dbReference>
<dbReference type="InterPro" id="IPR024041">
    <property type="entry name" value="NH4_transpt_AmtB-like_dom"/>
</dbReference>
<evidence type="ECO:0000256" key="2">
    <source>
        <dbReference type="ARBA" id="ARBA00005887"/>
    </source>
</evidence>
<keyword evidence="3 8" id="KW-0813">Transport</keyword>
<accession>A0A3M7KTE2</accession>
<feature type="transmembrane region" description="Helical" evidence="8">
    <location>
        <begin position="216"/>
        <end position="233"/>
    </location>
</feature>
<dbReference type="InterPro" id="IPR001905">
    <property type="entry name" value="Ammonium_transpt"/>
</dbReference>
<feature type="transmembrane region" description="Helical" evidence="8">
    <location>
        <begin position="74"/>
        <end position="96"/>
    </location>
</feature>
<feature type="transmembrane region" description="Helical" evidence="8">
    <location>
        <begin position="48"/>
        <end position="67"/>
    </location>
</feature>
<evidence type="ECO:0000256" key="6">
    <source>
        <dbReference type="ARBA" id="ARBA00023136"/>
    </source>
</evidence>
<evidence type="ECO:0000256" key="4">
    <source>
        <dbReference type="ARBA" id="ARBA00022692"/>
    </source>
</evidence>
<dbReference type="Pfam" id="PF00909">
    <property type="entry name" value="Ammonium_transp"/>
    <property type="match status" value="1"/>
</dbReference>
<feature type="transmembrane region" description="Helical" evidence="8">
    <location>
        <begin position="321"/>
        <end position="341"/>
    </location>
</feature>
<feature type="transmembrane region" description="Helical" evidence="8">
    <location>
        <begin position="135"/>
        <end position="154"/>
    </location>
</feature>
<name>A0A3M7KTE2_AUXPR</name>
<evidence type="ECO:0000256" key="5">
    <source>
        <dbReference type="ARBA" id="ARBA00022989"/>
    </source>
</evidence>
<feature type="transmembrane region" description="Helical" evidence="8">
    <location>
        <begin position="383"/>
        <end position="401"/>
    </location>
</feature>
<dbReference type="GO" id="GO:0008519">
    <property type="term" value="F:ammonium channel activity"/>
    <property type="evidence" value="ECO:0007669"/>
    <property type="project" value="InterPro"/>
</dbReference>
<dbReference type="EMBL" id="QOKY01000199">
    <property type="protein sequence ID" value="RMZ53119.1"/>
    <property type="molecule type" value="Genomic_DNA"/>
</dbReference>
<evidence type="ECO:0000256" key="8">
    <source>
        <dbReference type="RuleBase" id="RU362002"/>
    </source>
</evidence>
<dbReference type="GO" id="GO:0005886">
    <property type="term" value="C:plasma membrane"/>
    <property type="evidence" value="ECO:0007669"/>
    <property type="project" value="UniProtKB-SubCell"/>
</dbReference>
<sequence length="540" mass="56920">MAVSAENLAAMYNNLATGVSGFPEETIHIGGIEGYTDINAGWTLQSGYLVFFMQIGFAMLCAGAVRAKNAKNIILLNLLDACFGSVAWYLTGWAFAYGDPTANEDGVYTFSASQAFIGNRYFVQNGLARTSYVSWFFQFTFAATAATIVSGAVAERCRFEAYMMYEFMLVMFVYPVVAHWVWSPFGWASALRSPATSKTSWTLLANSGVYDFAGDGPVHMVGGFASLAGAWVLGPRLGRFDASGNPIPMPGHSAALNVLGVFFLWFGWYGFNPGSTNAIVGATGFSKVAAAVAVNTTLGAALGAISTLFTVMLHTYFTTGVVVWDLVIAGNGALAGLVGITGPCAFVQTWAAIIIGMIAGPVMYAASLINLHLLKVDDPLDAIAVHAGAGIWGLIASAAFADQGMVEEVYGTHPVTDGPRNYGFIMGGNGAVLGAHLLFILAVTGWTLGLMTPFFMLIKRVGLFRVPPEWEVQGLDVSLHAGSAYPHDLPGPGKGGEPKAYQPARQPAGGRPSWTRAVEAAMARLAGRNGAGAGDVTKQA</sequence>
<dbReference type="Proteomes" id="UP000279271">
    <property type="component" value="Unassembled WGS sequence"/>
</dbReference>
<dbReference type="PANTHER" id="PTHR11730">
    <property type="entry name" value="AMMONIUM TRANSPORTER"/>
    <property type="match status" value="1"/>
</dbReference>
<protein>
    <recommendedName>
        <fullName evidence="8">Ammonium transporter</fullName>
    </recommendedName>
</protein>
<evidence type="ECO:0000256" key="3">
    <source>
        <dbReference type="ARBA" id="ARBA00022448"/>
    </source>
</evidence>
<comment type="caution">
    <text evidence="11">The sequence shown here is derived from an EMBL/GenBank/DDBJ whole genome shotgun (WGS) entry which is preliminary data.</text>
</comment>
<keyword evidence="6 8" id="KW-0472">Membrane</keyword>
<feature type="transmembrane region" description="Helical" evidence="8">
    <location>
        <begin position="254"/>
        <end position="271"/>
    </location>
</feature>
<keyword evidence="4 8" id="KW-0812">Transmembrane</keyword>
<organism evidence="11 12">
    <name type="scientific">Auxenochlorella protothecoides</name>
    <name type="common">Green microalga</name>
    <name type="synonym">Chlorella protothecoides</name>
    <dbReference type="NCBI Taxonomy" id="3075"/>
    <lineage>
        <taxon>Eukaryota</taxon>
        <taxon>Viridiplantae</taxon>
        <taxon>Chlorophyta</taxon>
        <taxon>core chlorophytes</taxon>
        <taxon>Trebouxiophyceae</taxon>
        <taxon>Chlorellales</taxon>
        <taxon>Chlorellaceae</taxon>
        <taxon>Auxenochlorella</taxon>
    </lineage>
</organism>
<reference evidence="12" key="1">
    <citation type="journal article" date="2018" name="Algal Res.">
        <title>Characterization of plant carbon substrate utilization by Auxenochlorella protothecoides.</title>
        <authorList>
            <person name="Vogler B.W."/>
            <person name="Starkenburg S.R."/>
            <person name="Sudasinghe N."/>
            <person name="Schambach J.Y."/>
            <person name="Rollin J.A."/>
            <person name="Pattathil S."/>
            <person name="Barry A.N."/>
        </authorList>
    </citation>
    <scope>NUCLEOTIDE SEQUENCE [LARGE SCALE GENOMIC DNA]</scope>
    <source>
        <strain evidence="12">UTEX 25</strain>
    </source>
</reference>
<keyword evidence="5 8" id="KW-1133">Transmembrane helix</keyword>
<gene>
    <name evidence="11" type="ORF">APUTEX25_005108</name>
</gene>